<sequence length="86" mass="9967">CSPPRCLPGRRVGPLRYPRQLHLPWLHAHGPHSEDPRRQPRPQEEVDLPHPPGQDGPAQGPHGSRHLPALRCLAVRHRRRPPRRRR</sequence>
<name>A0A0G4MY67_VERLO</name>
<feature type="compositionally biased region" description="Basic and acidic residues" evidence="1">
    <location>
        <begin position="31"/>
        <end position="48"/>
    </location>
</feature>
<feature type="region of interest" description="Disordered" evidence="1">
    <location>
        <begin position="24"/>
        <end position="86"/>
    </location>
</feature>
<gene>
    <name evidence="2" type="ORF">BN1708_020607</name>
</gene>
<evidence type="ECO:0000313" key="2">
    <source>
        <dbReference type="EMBL" id="CRK39143.1"/>
    </source>
</evidence>
<proteinExistence type="predicted"/>
<dbReference type="Proteomes" id="UP000044602">
    <property type="component" value="Unassembled WGS sequence"/>
</dbReference>
<organism evidence="2 3">
    <name type="scientific">Verticillium longisporum</name>
    <name type="common">Verticillium dahliae var. longisporum</name>
    <dbReference type="NCBI Taxonomy" id="100787"/>
    <lineage>
        <taxon>Eukaryota</taxon>
        <taxon>Fungi</taxon>
        <taxon>Dikarya</taxon>
        <taxon>Ascomycota</taxon>
        <taxon>Pezizomycotina</taxon>
        <taxon>Sordariomycetes</taxon>
        <taxon>Hypocreomycetidae</taxon>
        <taxon>Glomerellales</taxon>
        <taxon>Plectosphaerellaceae</taxon>
        <taxon>Verticillium</taxon>
    </lineage>
</organism>
<feature type="non-terminal residue" evidence="2">
    <location>
        <position position="86"/>
    </location>
</feature>
<evidence type="ECO:0000313" key="3">
    <source>
        <dbReference type="Proteomes" id="UP000044602"/>
    </source>
</evidence>
<protein>
    <submittedName>
        <fullName evidence="2">Uncharacterized protein</fullName>
    </submittedName>
</protein>
<evidence type="ECO:0000256" key="1">
    <source>
        <dbReference type="SAM" id="MobiDB-lite"/>
    </source>
</evidence>
<feature type="non-terminal residue" evidence="2">
    <location>
        <position position="1"/>
    </location>
</feature>
<accession>A0A0G4MY67</accession>
<feature type="compositionally biased region" description="Basic residues" evidence="1">
    <location>
        <begin position="74"/>
        <end position="86"/>
    </location>
</feature>
<dbReference type="AlphaFoldDB" id="A0A0G4MY67"/>
<reference evidence="2 3" key="1">
    <citation type="submission" date="2015-05" db="EMBL/GenBank/DDBJ databases">
        <authorList>
            <person name="Wang D.B."/>
            <person name="Wang M."/>
        </authorList>
    </citation>
    <scope>NUCLEOTIDE SEQUENCE [LARGE SCALE GENOMIC DNA]</scope>
    <source>
        <strain evidence="2">VL1</strain>
    </source>
</reference>
<dbReference type="EMBL" id="CVQH01025824">
    <property type="protein sequence ID" value="CRK39143.1"/>
    <property type="molecule type" value="Genomic_DNA"/>
</dbReference>
<keyword evidence="3" id="KW-1185">Reference proteome</keyword>